<accession>A0A4S4ND27</accession>
<dbReference type="Proteomes" id="UP000308730">
    <property type="component" value="Unassembled WGS sequence"/>
</dbReference>
<proteinExistence type="predicted"/>
<dbReference type="GO" id="GO:0004540">
    <property type="term" value="F:RNA nuclease activity"/>
    <property type="evidence" value="ECO:0007669"/>
    <property type="project" value="InterPro"/>
</dbReference>
<dbReference type="InterPro" id="IPR021139">
    <property type="entry name" value="NYN"/>
</dbReference>
<dbReference type="OrthoDB" id="549353at2759"/>
<protein>
    <recommendedName>
        <fullName evidence="2">NYN domain-containing protein</fullName>
    </recommendedName>
</protein>
<feature type="region of interest" description="Disordered" evidence="1">
    <location>
        <begin position="189"/>
        <end position="218"/>
    </location>
</feature>
<comment type="caution">
    <text evidence="3">The sequence shown here is derived from an EMBL/GenBank/DDBJ whole genome shotgun (WGS) entry which is preliminary data.</text>
</comment>
<feature type="domain" description="NYN" evidence="2">
    <location>
        <begin position="34"/>
        <end position="172"/>
    </location>
</feature>
<dbReference type="AlphaFoldDB" id="A0A4S4ND27"/>
<name>A0A4S4ND27_9APHY</name>
<keyword evidence="4" id="KW-1185">Reference proteome</keyword>
<reference evidence="3 4" key="1">
    <citation type="submission" date="2019-02" db="EMBL/GenBank/DDBJ databases">
        <title>Genome sequencing of the rare red list fungi Antrodiella citrinella (Flaviporus citrinellus).</title>
        <authorList>
            <person name="Buettner E."/>
            <person name="Kellner H."/>
        </authorList>
    </citation>
    <scope>NUCLEOTIDE SEQUENCE [LARGE SCALE GENOMIC DNA]</scope>
    <source>
        <strain evidence="3 4">DSM 108506</strain>
    </source>
</reference>
<evidence type="ECO:0000313" key="3">
    <source>
        <dbReference type="EMBL" id="THH33910.1"/>
    </source>
</evidence>
<evidence type="ECO:0000256" key="1">
    <source>
        <dbReference type="SAM" id="MobiDB-lite"/>
    </source>
</evidence>
<sequence>MDRDTGRHLRECGALPNYKKSIDDFMSRLEFGPVAIFWELNYCVVPPSIPISLVVRELSHLGIQFGRVIRFDSYCPHTDDGLRMRPRLLDCGMSVIDAPPNRGKEIIDVMFISEVMTYAMDTPAPALIFIISGDADIAYLVSTLTRRNYKVVVLGLKERNAGAKDAASYYHDWNDFLAGIPIPDDYVESVDEASESGSATSSEDTEVEEASGAKSPPFSPTADILLHALNRDVSGPSESDVTERLANVVLDPSAQNVALDPSVAPSNADTPTIPAAVDAPAVVDTPAAPAVGLPTVPVTSAEPATSNAAGQLAAPSIRITCLKEVEDGYRPLVRVLERERLRGASRVPFSQLGKKLVAEVKMVYKAVGKSKLSDYLTLAMSEERHIVLIYSDNRNQWVALHPAYHGYEEAGVAPAGPSAETPGSSQTVTTAPKIASLKEVEVGFRPLVRVLERERLIGHSRVQTSLLGKLVLREVRNAYKAVGKSKLSEYLQLAMTEERHIVILGSEGAKQWAALHHAYHGYEEEQEKVEKVEKVEEAQTAA</sequence>
<dbReference type="Gene3D" id="3.40.50.1010">
    <property type="entry name" value="5'-nuclease"/>
    <property type="match status" value="1"/>
</dbReference>
<organism evidence="3 4">
    <name type="scientific">Antrodiella citrinella</name>
    <dbReference type="NCBI Taxonomy" id="2447956"/>
    <lineage>
        <taxon>Eukaryota</taxon>
        <taxon>Fungi</taxon>
        <taxon>Dikarya</taxon>
        <taxon>Basidiomycota</taxon>
        <taxon>Agaricomycotina</taxon>
        <taxon>Agaricomycetes</taxon>
        <taxon>Polyporales</taxon>
        <taxon>Steccherinaceae</taxon>
        <taxon>Antrodiella</taxon>
    </lineage>
</organism>
<dbReference type="Pfam" id="PF01936">
    <property type="entry name" value="NYN"/>
    <property type="match status" value="1"/>
</dbReference>
<evidence type="ECO:0000259" key="2">
    <source>
        <dbReference type="Pfam" id="PF01936"/>
    </source>
</evidence>
<gene>
    <name evidence="3" type="ORF">EUX98_g309</name>
</gene>
<dbReference type="EMBL" id="SGPM01000002">
    <property type="protein sequence ID" value="THH33910.1"/>
    <property type="molecule type" value="Genomic_DNA"/>
</dbReference>
<evidence type="ECO:0000313" key="4">
    <source>
        <dbReference type="Proteomes" id="UP000308730"/>
    </source>
</evidence>